<sequence>MTNLVSLTHTALCSYSSRPIRASSNEPKMTNLVSLTHTALCSYSSRPIRASSNGVPFSKPKSGGPAILELPLNKIRRPLMRTRANDPEKVKELMESIRQIGLQEPIDVLEVDGVYYGFSGCHRFEAHQRLGLPTIRCKVRRGTKETLRRKIALAAASRLQRRLPTRRAAEEQEPEGVPGDGDDQDAAVERHDREHHEVGEADAQRV</sequence>
<evidence type="ECO:0000313" key="11">
    <source>
        <dbReference type="EMBL" id="THU63237.1"/>
    </source>
</evidence>
<accession>A0A4S8JM00</accession>
<dbReference type="InterPro" id="IPR003115">
    <property type="entry name" value="ParB_N"/>
</dbReference>
<reference evidence="11 12" key="1">
    <citation type="journal article" date="2019" name="Nat. Plants">
        <title>Genome sequencing of Musa balbisiana reveals subgenome evolution and function divergence in polyploid bananas.</title>
        <authorList>
            <person name="Yao X."/>
        </authorList>
    </citation>
    <scope>NUCLEOTIDE SEQUENCE [LARGE SCALE GENOMIC DNA]</scope>
    <source>
        <strain evidence="12">cv. DH-PKW</strain>
        <tissue evidence="11">Leaves</tissue>
    </source>
</reference>
<evidence type="ECO:0000256" key="2">
    <source>
        <dbReference type="ARBA" id="ARBA00013055"/>
    </source>
</evidence>
<dbReference type="GO" id="GO:0034599">
    <property type="term" value="P:cellular response to oxidative stress"/>
    <property type="evidence" value="ECO:0007669"/>
    <property type="project" value="TreeGrafter"/>
</dbReference>
<dbReference type="PANTHER" id="PTHR21348:SF2">
    <property type="entry name" value="SULFIREDOXIN-1"/>
    <property type="match status" value="1"/>
</dbReference>
<dbReference type="Gene3D" id="3.90.1530.10">
    <property type="entry name" value="Conserved hypothetical protein from pyrococcus furiosus pfu- 392566-001, ParB domain"/>
    <property type="match status" value="1"/>
</dbReference>
<dbReference type="EC" id="1.8.98.2" evidence="2"/>
<name>A0A4S8JM00_MUSBA</name>
<organism evidence="11 12">
    <name type="scientific">Musa balbisiana</name>
    <name type="common">Banana</name>
    <dbReference type="NCBI Taxonomy" id="52838"/>
    <lineage>
        <taxon>Eukaryota</taxon>
        <taxon>Viridiplantae</taxon>
        <taxon>Streptophyta</taxon>
        <taxon>Embryophyta</taxon>
        <taxon>Tracheophyta</taxon>
        <taxon>Spermatophyta</taxon>
        <taxon>Magnoliopsida</taxon>
        <taxon>Liliopsida</taxon>
        <taxon>Zingiberales</taxon>
        <taxon>Musaceae</taxon>
        <taxon>Musa</taxon>
    </lineage>
</organism>
<dbReference type="SUPFAM" id="SSF110849">
    <property type="entry name" value="ParB/Sulfiredoxin"/>
    <property type="match status" value="1"/>
</dbReference>
<dbReference type="EMBL" id="PYDT01000004">
    <property type="protein sequence ID" value="THU63237.1"/>
    <property type="molecule type" value="Genomic_DNA"/>
</dbReference>
<evidence type="ECO:0000256" key="8">
    <source>
        <dbReference type="ARBA" id="ARBA00047514"/>
    </source>
</evidence>
<evidence type="ECO:0000256" key="5">
    <source>
        <dbReference type="ARBA" id="ARBA00022862"/>
    </source>
</evidence>
<keyword evidence="4" id="KW-0067">ATP-binding</keyword>
<dbReference type="Proteomes" id="UP000317650">
    <property type="component" value="Chromosome 1"/>
</dbReference>
<protein>
    <recommendedName>
        <fullName evidence="2">sulfiredoxin</fullName>
        <ecNumber evidence="2">1.8.98.2</ecNumber>
    </recommendedName>
</protein>
<gene>
    <name evidence="11" type="ORF">C4D60_Mb01t13620</name>
</gene>
<feature type="compositionally biased region" description="Basic and acidic residues" evidence="9">
    <location>
        <begin position="187"/>
        <end position="206"/>
    </location>
</feature>
<dbReference type="AlphaFoldDB" id="A0A4S8JM00"/>
<proteinExistence type="inferred from homology"/>
<keyword evidence="6" id="KW-0560">Oxidoreductase</keyword>
<evidence type="ECO:0000256" key="6">
    <source>
        <dbReference type="ARBA" id="ARBA00023002"/>
    </source>
</evidence>
<keyword evidence="7" id="KW-1015">Disulfide bond</keyword>
<dbReference type="CDD" id="cd16395">
    <property type="entry name" value="Srx"/>
    <property type="match status" value="1"/>
</dbReference>
<dbReference type="InterPro" id="IPR036086">
    <property type="entry name" value="ParB/Sulfiredoxin_sf"/>
</dbReference>
<evidence type="ECO:0000256" key="9">
    <source>
        <dbReference type="SAM" id="MobiDB-lite"/>
    </source>
</evidence>
<evidence type="ECO:0000256" key="4">
    <source>
        <dbReference type="ARBA" id="ARBA00022840"/>
    </source>
</evidence>
<comment type="catalytic activity">
    <reaction evidence="8">
        <text>S-hydroxy-S-oxy-L-cysteinyl-[peroxiredoxin] + [protein]-dithiol + ATP = S-hydroxy-L-cysteinyl-[peroxiredoxin] + [protein]-disulfide + ADP + phosphate</text>
        <dbReference type="Rhea" id="RHEA:17545"/>
        <dbReference type="Rhea" id="RHEA-COMP:10593"/>
        <dbReference type="Rhea" id="RHEA-COMP:10594"/>
        <dbReference type="Rhea" id="RHEA-COMP:13681"/>
        <dbReference type="Rhea" id="RHEA-COMP:17976"/>
        <dbReference type="ChEBI" id="CHEBI:29950"/>
        <dbReference type="ChEBI" id="CHEBI:30616"/>
        <dbReference type="ChEBI" id="CHEBI:43474"/>
        <dbReference type="ChEBI" id="CHEBI:50058"/>
        <dbReference type="ChEBI" id="CHEBI:61973"/>
        <dbReference type="ChEBI" id="CHEBI:61974"/>
        <dbReference type="ChEBI" id="CHEBI:456216"/>
        <dbReference type="EC" id="1.8.98.2"/>
    </reaction>
</comment>
<dbReference type="InterPro" id="IPR016692">
    <property type="entry name" value="Sulfiredoxin"/>
</dbReference>
<keyword evidence="12" id="KW-1185">Reference proteome</keyword>
<dbReference type="Pfam" id="PF02195">
    <property type="entry name" value="ParB_N"/>
    <property type="match status" value="1"/>
</dbReference>
<feature type="region of interest" description="Disordered" evidence="9">
    <location>
        <begin position="161"/>
        <end position="206"/>
    </location>
</feature>
<evidence type="ECO:0000313" key="12">
    <source>
        <dbReference type="Proteomes" id="UP000317650"/>
    </source>
</evidence>
<dbReference type="PANTHER" id="PTHR21348">
    <property type="match status" value="1"/>
</dbReference>
<comment type="similarity">
    <text evidence="1">Belongs to the sulfiredoxin family.</text>
</comment>
<dbReference type="GO" id="GO:0005737">
    <property type="term" value="C:cytoplasm"/>
    <property type="evidence" value="ECO:0007669"/>
    <property type="project" value="TreeGrafter"/>
</dbReference>
<evidence type="ECO:0000256" key="1">
    <source>
        <dbReference type="ARBA" id="ARBA00009609"/>
    </source>
</evidence>
<evidence type="ECO:0000256" key="3">
    <source>
        <dbReference type="ARBA" id="ARBA00022741"/>
    </source>
</evidence>
<dbReference type="FunFam" id="3.90.1530.10:FF:000003">
    <property type="entry name" value="Sulfiredoxin chloroplastic/mitochondrial"/>
    <property type="match status" value="1"/>
</dbReference>
<dbReference type="GO" id="GO:0032542">
    <property type="term" value="F:sulfiredoxin activity"/>
    <property type="evidence" value="ECO:0007669"/>
    <property type="project" value="UniProtKB-EC"/>
</dbReference>
<dbReference type="SMART" id="SM00470">
    <property type="entry name" value="ParB"/>
    <property type="match status" value="1"/>
</dbReference>
<evidence type="ECO:0000259" key="10">
    <source>
        <dbReference type="SMART" id="SM00470"/>
    </source>
</evidence>
<keyword evidence="5" id="KW-0049">Antioxidant</keyword>
<feature type="domain" description="ParB-like N-terminal" evidence="10">
    <location>
        <begin position="68"/>
        <end position="157"/>
    </location>
</feature>
<dbReference type="STRING" id="52838.A0A4S8JM00"/>
<keyword evidence="3" id="KW-0547">Nucleotide-binding</keyword>
<evidence type="ECO:0000256" key="7">
    <source>
        <dbReference type="ARBA" id="ARBA00023157"/>
    </source>
</evidence>
<comment type="caution">
    <text evidence="11">The sequence shown here is derived from an EMBL/GenBank/DDBJ whole genome shotgun (WGS) entry which is preliminary data.</text>
</comment>
<dbReference type="GO" id="GO:0005524">
    <property type="term" value="F:ATP binding"/>
    <property type="evidence" value="ECO:0007669"/>
    <property type="project" value="UniProtKB-KW"/>
</dbReference>